<dbReference type="InterPro" id="IPR036028">
    <property type="entry name" value="SH3-like_dom_sf"/>
</dbReference>
<evidence type="ECO:0000259" key="6">
    <source>
        <dbReference type="PROSITE" id="PS50003"/>
    </source>
</evidence>
<dbReference type="InterPro" id="IPR004148">
    <property type="entry name" value="BAR_dom"/>
</dbReference>
<keyword evidence="2" id="KW-0343">GTPase activation</keyword>
<dbReference type="InterPro" id="IPR047234">
    <property type="entry name" value="GRAF_fam"/>
</dbReference>
<keyword evidence="12" id="KW-1185">Reference proteome</keyword>
<dbReference type="Gene3D" id="1.10.555.10">
    <property type="entry name" value="Rho GTPase activation protein"/>
    <property type="match status" value="1"/>
</dbReference>
<dbReference type="GO" id="GO:0007165">
    <property type="term" value="P:signal transduction"/>
    <property type="evidence" value="ECO:0007669"/>
    <property type="project" value="InterPro"/>
</dbReference>
<dbReference type="Pfam" id="PF00620">
    <property type="entry name" value="RhoGAP"/>
    <property type="match status" value="1"/>
</dbReference>
<dbReference type="SMART" id="SM00326">
    <property type="entry name" value="SH3"/>
    <property type="match status" value="1"/>
</dbReference>
<evidence type="ECO:0000259" key="7">
    <source>
        <dbReference type="PROSITE" id="PS50238"/>
    </source>
</evidence>
<evidence type="ECO:0000259" key="5">
    <source>
        <dbReference type="PROSITE" id="PS50002"/>
    </source>
</evidence>
<feature type="compositionally biased region" description="Low complexity" evidence="4">
    <location>
        <begin position="650"/>
        <end position="684"/>
    </location>
</feature>
<gene>
    <name evidence="8" type="ORF">GPM918_LOCUS8647</name>
    <name evidence="9" type="ORF">OVA965_LOCUS11470</name>
    <name evidence="10" type="ORF">SRO942_LOCUS8647</name>
    <name evidence="11" type="ORF">TMI583_LOCUS11471</name>
</gene>
<dbReference type="InterPro" id="IPR008936">
    <property type="entry name" value="Rho_GTPase_activation_prot"/>
</dbReference>
<dbReference type="Pfam" id="PF16746">
    <property type="entry name" value="BAR_3"/>
    <property type="match status" value="1"/>
</dbReference>
<dbReference type="EMBL" id="CAJNOK010004438">
    <property type="protein sequence ID" value="CAF0937699.1"/>
    <property type="molecule type" value="Genomic_DNA"/>
</dbReference>
<dbReference type="Gene3D" id="2.30.30.40">
    <property type="entry name" value="SH3 Domains"/>
    <property type="match status" value="1"/>
</dbReference>
<dbReference type="InterPro" id="IPR011993">
    <property type="entry name" value="PH-like_dom_sf"/>
</dbReference>
<evidence type="ECO:0000313" key="9">
    <source>
        <dbReference type="EMBL" id="CAF0937699.1"/>
    </source>
</evidence>
<dbReference type="PROSITE" id="PS50002">
    <property type="entry name" value="SH3"/>
    <property type="match status" value="1"/>
</dbReference>
<dbReference type="CDD" id="cd11882">
    <property type="entry name" value="SH3_GRAF-like"/>
    <property type="match status" value="1"/>
</dbReference>
<dbReference type="PROSITE" id="PS50238">
    <property type="entry name" value="RHOGAP"/>
    <property type="match status" value="1"/>
</dbReference>
<dbReference type="AlphaFoldDB" id="A0A813ZJJ7"/>
<evidence type="ECO:0000256" key="1">
    <source>
        <dbReference type="ARBA" id="ARBA00022443"/>
    </source>
</evidence>
<dbReference type="PANTHER" id="PTHR12552">
    <property type="entry name" value="OLIGOPHRENIN 1"/>
    <property type="match status" value="1"/>
</dbReference>
<dbReference type="SUPFAM" id="SSF103657">
    <property type="entry name" value="BAR/IMD domain-like"/>
    <property type="match status" value="1"/>
</dbReference>
<feature type="compositionally biased region" description="Polar residues" evidence="4">
    <location>
        <begin position="685"/>
        <end position="698"/>
    </location>
</feature>
<keyword evidence="1 3" id="KW-0728">SH3 domain</keyword>
<dbReference type="EMBL" id="CAJOBC010001528">
    <property type="protein sequence ID" value="CAF3683679.1"/>
    <property type="molecule type" value="Genomic_DNA"/>
</dbReference>
<dbReference type="CDD" id="cd01249">
    <property type="entry name" value="BAR-PH_GRAF_family"/>
    <property type="match status" value="1"/>
</dbReference>
<dbReference type="Proteomes" id="UP000682733">
    <property type="component" value="Unassembled WGS sequence"/>
</dbReference>
<protein>
    <submittedName>
        <fullName evidence="8">Uncharacterized protein</fullName>
    </submittedName>
</protein>
<feature type="compositionally biased region" description="Low complexity" evidence="4">
    <location>
        <begin position="707"/>
        <end position="719"/>
    </location>
</feature>
<feature type="region of interest" description="Disordered" evidence="4">
    <location>
        <begin position="650"/>
        <end position="719"/>
    </location>
</feature>
<evidence type="ECO:0000256" key="4">
    <source>
        <dbReference type="SAM" id="MobiDB-lite"/>
    </source>
</evidence>
<dbReference type="SUPFAM" id="SSF50729">
    <property type="entry name" value="PH domain-like"/>
    <property type="match status" value="1"/>
</dbReference>
<dbReference type="Proteomes" id="UP000663829">
    <property type="component" value="Unassembled WGS sequence"/>
</dbReference>
<evidence type="ECO:0000256" key="2">
    <source>
        <dbReference type="ARBA" id="ARBA00022468"/>
    </source>
</evidence>
<dbReference type="Gene3D" id="1.20.1270.60">
    <property type="entry name" value="Arfaptin homology (AH) domain/BAR domain"/>
    <property type="match status" value="1"/>
</dbReference>
<evidence type="ECO:0000313" key="10">
    <source>
        <dbReference type="EMBL" id="CAF3683679.1"/>
    </source>
</evidence>
<dbReference type="GO" id="GO:0005737">
    <property type="term" value="C:cytoplasm"/>
    <property type="evidence" value="ECO:0007669"/>
    <property type="project" value="InterPro"/>
</dbReference>
<dbReference type="SUPFAM" id="SSF50044">
    <property type="entry name" value="SH3-domain"/>
    <property type="match status" value="1"/>
</dbReference>
<dbReference type="SUPFAM" id="SSF48350">
    <property type="entry name" value="GTPase activation domain, GAP"/>
    <property type="match status" value="1"/>
</dbReference>
<dbReference type="Proteomes" id="UP000677228">
    <property type="component" value="Unassembled WGS sequence"/>
</dbReference>
<dbReference type="InterPro" id="IPR001849">
    <property type="entry name" value="PH_domain"/>
</dbReference>
<sequence>MVLKLPPLEFTECLTDSPDFREKLRQHESELENTSNSIKTLIKKLNEVMVANKTLSKASRSVAETLKTFKFFVVGQKMSEEERDIESSLSYMGEVLHRIEEARDSLSTSSEAYLKKLDEFRKTTIGKAKTKKKEFDKSTQRYCTVMENNLKMSSKRGDLFQEADANMHMQTKRFREESLDYVFLLQQVQERKKFDFVETFLHHQVLKCRENFDCFQREGEDLKRKMLQRPEEYILKNQEFNKEGYLFLVEKKALIGTTSLTKYYCQYKKDIALLRMMNFTQTSNKQVSPGELFVRTCSMHPADEKLDKRFLFDVYAIEKGISSDKTTVFTFQAITEEDLESWISQMGGQINVSKTPSSARTEMQHELDEAGIDFIKKCIHAVEKKGLEEQGLYRVVGMTSKVHSYVLAYFDSHKTLQQKLATPVDEDNTDLKTICSGLKFYLRSLKEPLFTFKLHNRFIEAAMLDDKAERIRCIHSLLKELPKQNYELLFILMVHLSKVSRQNAKNLMTPVNLGVCFGPSLLRPEVETVSSIYDIKFRNAIVELIIIHYNKMFKSTLNTHDIEEMVGSRENGEHPVNISNSLSSLASVTRRPPADIDNVDIRRRGICSPDYNIHIENKHVFNPIYDENQRKESSSSSSLESLSSKSFSSSIGVHSLPNSSPNPSSQTRISSNQSSSSQSRQIPSENYNRLNTLSSKFEPQTPDKSSRTPLSTTSSSTNTRVLKKTVTRATTLYSCKADNETELSFNANQIITNIKSSREPGWVIGTINGQTGLIPENYINYSHIEE</sequence>
<dbReference type="EMBL" id="CAJOBA010004442">
    <property type="protein sequence ID" value="CAF3713240.1"/>
    <property type="molecule type" value="Genomic_DNA"/>
</dbReference>
<evidence type="ECO:0000256" key="3">
    <source>
        <dbReference type="PROSITE-ProRule" id="PRU00192"/>
    </source>
</evidence>
<dbReference type="GO" id="GO:0005096">
    <property type="term" value="F:GTPase activator activity"/>
    <property type="evidence" value="ECO:0007669"/>
    <property type="project" value="UniProtKB-KW"/>
</dbReference>
<organism evidence="8 12">
    <name type="scientific">Didymodactylos carnosus</name>
    <dbReference type="NCBI Taxonomy" id="1234261"/>
    <lineage>
        <taxon>Eukaryota</taxon>
        <taxon>Metazoa</taxon>
        <taxon>Spiralia</taxon>
        <taxon>Gnathifera</taxon>
        <taxon>Rotifera</taxon>
        <taxon>Eurotatoria</taxon>
        <taxon>Bdelloidea</taxon>
        <taxon>Philodinida</taxon>
        <taxon>Philodinidae</taxon>
        <taxon>Didymodactylos</taxon>
    </lineage>
</organism>
<feature type="domain" description="Rho-GAP" evidence="7">
    <location>
        <begin position="365"/>
        <end position="553"/>
    </location>
</feature>
<comment type="caution">
    <text evidence="8">The sequence shown here is derived from an EMBL/GenBank/DDBJ whole genome shotgun (WGS) entry which is preliminary data.</text>
</comment>
<dbReference type="Proteomes" id="UP000681722">
    <property type="component" value="Unassembled WGS sequence"/>
</dbReference>
<reference evidence="8" key="1">
    <citation type="submission" date="2021-02" db="EMBL/GenBank/DDBJ databases">
        <authorList>
            <person name="Nowell W R."/>
        </authorList>
    </citation>
    <scope>NUCLEOTIDE SEQUENCE</scope>
</reference>
<accession>A0A813ZJJ7</accession>
<proteinExistence type="predicted"/>
<dbReference type="InterPro" id="IPR000198">
    <property type="entry name" value="RhoGAP_dom"/>
</dbReference>
<feature type="domain" description="PH" evidence="6">
    <location>
        <begin position="239"/>
        <end position="351"/>
    </location>
</feature>
<dbReference type="InterPro" id="IPR047225">
    <property type="entry name" value="PH_GRAF"/>
</dbReference>
<dbReference type="SMART" id="SM00233">
    <property type="entry name" value="PH"/>
    <property type="match status" value="1"/>
</dbReference>
<dbReference type="InterPro" id="IPR027267">
    <property type="entry name" value="AH/BAR_dom_sf"/>
</dbReference>
<evidence type="ECO:0000313" key="8">
    <source>
        <dbReference type="EMBL" id="CAF0901214.1"/>
    </source>
</evidence>
<name>A0A813ZJJ7_9BILA</name>
<dbReference type="PROSITE" id="PS50003">
    <property type="entry name" value="PH_DOMAIN"/>
    <property type="match status" value="1"/>
</dbReference>
<feature type="domain" description="SH3" evidence="5">
    <location>
        <begin position="724"/>
        <end position="784"/>
    </location>
</feature>
<dbReference type="Gene3D" id="2.30.29.30">
    <property type="entry name" value="Pleckstrin-homology domain (PH domain)/Phosphotyrosine-binding domain (PTB)"/>
    <property type="match status" value="1"/>
</dbReference>
<dbReference type="SMART" id="SM00324">
    <property type="entry name" value="RhoGAP"/>
    <property type="match status" value="1"/>
</dbReference>
<evidence type="ECO:0000313" key="11">
    <source>
        <dbReference type="EMBL" id="CAF3713240.1"/>
    </source>
</evidence>
<dbReference type="InterPro" id="IPR001452">
    <property type="entry name" value="SH3_domain"/>
</dbReference>
<evidence type="ECO:0000313" key="12">
    <source>
        <dbReference type="Proteomes" id="UP000663829"/>
    </source>
</evidence>
<dbReference type="PANTHER" id="PTHR12552:SF1">
    <property type="entry name" value="RHO GTPASE-ACTIVATING PROTEIN GRAF"/>
    <property type="match status" value="1"/>
</dbReference>
<dbReference type="Pfam" id="PF14604">
    <property type="entry name" value="SH3_9"/>
    <property type="match status" value="1"/>
</dbReference>
<dbReference type="EMBL" id="CAJNOQ010001528">
    <property type="protein sequence ID" value="CAF0901214.1"/>
    <property type="molecule type" value="Genomic_DNA"/>
</dbReference>
<dbReference type="OrthoDB" id="3183924at2759"/>